<evidence type="ECO:0000313" key="2">
    <source>
        <dbReference type="EMBL" id="TFK37435.1"/>
    </source>
</evidence>
<keyword evidence="1" id="KW-0472">Membrane</keyword>
<dbReference type="STRING" id="68775.A0A5C3LXK2"/>
<proteinExistence type="predicted"/>
<evidence type="ECO:0000256" key="1">
    <source>
        <dbReference type="SAM" id="Phobius"/>
    </source>
</evidence>
<dbReference type="AlphaFoldDB" id="A0A5C3LXK2"/>
<reference evidence="2 3" key="1">
    <citation type="journal article" date="2019" name="Nat. Ecol. Evol.">
        <title>Megaphylogeny resolves global patterns of mushroom evolution.</title>
        <authorList>
            <person name="Varga T."/>
            <person name="Krizsan K."/>
            <person name="Foldi C."/>
            <person name="Dima B."/>
            <person name="Sanchez-Garcia M."/>
            <person name="Sanchez-Ramirez S."/>
            <person name="Szollosi G.J."/>
            <person name="Szarkandi J.G."/>
            <person name="Papp V."/>
            <person name="Albert L."/>
            <person name="Andreopoulos W."/>
            <person name="Angelini C."/>
            <person name="Antonin V."/>
            <person name="Barry K.W."/>
            <person name="Bougher N.L."/>
            <person name="Buchanan P."/>
            <person name="Buyck B."/>
            <person name="Bense V."/>
            <person name="Catcheside P."/>
            <person name="Chovatia M."/>
            <person name="Cooper J."/>
            <person name="Damon W."/>
            <person name="Desjardin D."/>
            <person name="Finy P."/>
            <person name="Geml J."/>
            <person name="Haridas S."/>
            <person name="Hughes K."/>
            <person name="Justo A."/>
            <person name="Karasinski D."/>
            <person name="Kautmanova I."/>
            <person name="Kiss B."/>
            <person name="Kocsube S."/>
            <person name="Kotiranta H."/>
            <person name="LaButti K.M."/>
            <person name="Lechner B.E."/>
            <person name="Liimatainen K."/>
            <person name="Lipzen A."/>
            <person name="Lukacs Z."/>
            <person name="Mihaltcheva S."/>
            <person name="Morgado L.N."/>
            <person name="Niskanen T."/>
            <person name="Noordeloos M.E."/>
            <person name="Ohm R.A."/>
            <person name="Ortiz-Santana B."/>
            <person name="Ovrebo C."/>
            <person name="Racz N."/>
            <person name="Riley R."/>
            <person name="Savchenko A."/>
            <person name="Shiryaev A."/>
            <person name="Soop K."/>
            <person name="Spirin V."/>
            <person name="Szebenyi C."/>
            <person name="Tomsovsky M."/>
            <person name="Tulloss R.E."/>
            <person name="Uehling J."/>
            <person name="Grigoriev I.V."/>
            <person name="Vagvolgyi C."/>
            <person name="Papp T."/>
            <person name="Martin F.M."/>
            <person name="Miettinen O."/>
            <person name="Hibbett D.S."/>
            <person name="Nagy L.G."/>
        </authorList>
    </citation>
    <scope>NUCLEOTIDE SEQUENCE [LARGE SCALE GENOMIC DNA]</scope>
    <source>
        <strain evidence="2 3">CBS 166.37</strain>
    </source>
</reference>
<keyword evidence="3" id="KW-1185">Reference proteome</keyword>
<feature type="transmembrane region" description="Helical" evidence="1">
    <location>
        <begin position="12"/>
        <end position="34"/>
    </location>
</feature>
<protein>
    <submittedName>
        <fullName evidence="2">Uncharacterized protein</fullName>
    </submittedName>
</protein>
<keyword evidence="1" id="KW-1133">Transmembrane helix</keyword>
<accession>A0A5C3LXK2</accession>
<evidence type="ECO:0000313" key="3">
    <source>
        <dbReference type="Proteomes" id="UP000308652"/>
    </source>
</evidence>
<sequence>MSRPQMRALQTTLLSACMYGLGGGLIGGAALFLVNRTEALVLPFRLNLLFPARMLFSMLGRPPPTQATKGIGCINFLVGLVYSGVIGIARGAMAWYGIRGPIADFMFMSVRLVVGQSVIRGLRIDTPLIWNWPACDQMFDLFHKTIYAVITGFFIDRRVV</sequence>
<feature type="transmembrane region" description="Helical" evidence="1">
    <location>
        <begin position="71"/>
        <end position="89"/>
    </location>
</feature>
<gene>
    <name evidence="2" type="ORF">BDQ12DRAFT_160171</name>
</gene>
<dbReference type="OrthoDB" id="3001698at2759"/>
<keyword evidence="1" id="KW-0812">Transmembrane</keyword>
<organism evidence="2 3">
    <name type="scientific">Crucibulum laeve</name>
    <dbReference type="NCBI Taxonomy" id="68775"/>
    <lineage>
        <taxon>Eukaryota</taxon>
        <taxon>Fungi</taxon>
        <taxon>Dikarya</taxon>
        <taxon>Basidiomycota</taxon>
        <taxon>Agaricomycotina</taxon>
        <taxon>Agaricomycetes</taxon>
        <taxon>Agaricomycetidae</taxon>
        <taxon>Agaricales</taxon>
        <taxon>Agaricineae</taxon>
        <taxon>Nidulariaceae</taxon>
        <taxon>Crucibulum</taxon>
    </lineage>
</organism>
<name>A0A5C3LXK2_9AGAR</name>
<dbReference type="Proteomes" id="UP000308652">
    <property type="component" value="Unassembled WGS sequence"/>
</dbReference>
<dbReference type="EMBL" id="ML213608">
    <property type="protein sequence ID" value="TFK37435.1"/>
    <property type="molecule type" value="Genomic_DNA"/>
</dbReference>